<protein>
    <submittedName>
        <fullName evidence="4">Transcriptional regulator, TetR family</fullName>
    </submittedName>
</protein>
<dbReference type="AlphaFoldDB" id="S7TG47"/>
<dbReference type="InterPro" id="IPR023772">
    <property type="entry name" value="DNA-bd_HTH_TetR-type_CS"/>
</dbReference>
<dbReference type="OrthoDB" id="9812484at2"/>
<evidence type="ECO:0000256" key="1">
    <source>
        <dbReference type="ARBA" id="ARBA00023125"/>
    </source>
</evidence>
<dbReference type="Gene3D" id="1.10.357.10">
    <property type="entry name" value="Tetracycline Repressor, domain 2"/>
    <property type="match status" value="1"/>
</dbReference>
<dbReference type="GO" id="GO:0003700">
    <property type="term" value="F:DNA-binding transcription factor activity"/>
    <property type="evidence" value="ECO:0007669"/>
    <property type="project" value="TreeGrafter"/>
</dbReference>
<reference evidence="4 5" key="1">
    <citation type="journal article" date="2013" name="Genome Announc.">
        <title>Draft genome sequences for three mercury-methylating, sulfate-reducing bacteria.</title>
        <authorList>
            <person name="Brown S.D."/>
            <person name="Hurt R.A.Jr."/>
            <person name="Gilmour C.C."/>
            <person name="Elias D.A."/>
        </authorList>
    </citation>
    <scope>NUCLEOTIDE SEQUENCE [LARGE SCALE GENOMIC DNA]</scope>
    <source>
        <strain evidence="4 5">DSM 2059</strain>
    </source>
</reference>
<name>S7TG47_DESML</name>
<gene>
    <name evidence="4" type="ORF">dsmv_3086</name>
</gene>
<dbReference type="RefSeq" id="WP_020878176.1">
    <property type="nucleotide sequence ID" value="NZ_ATHJ01000106.1"/>
</dbReference>
<keyword evidence="1 2" id="KW-0238">DNA-binding</keyword>
<evidence type="ECO:0000313" key="4">
    <source>
        <dbReference type="EMBL" id="EPR35706.1"/>
    </source>
</evidence>
<dbReference type="EMBL" id="ATHJ01000106">
    <property type="protein sequence ID" value="EPR35706.1"/>
    <property type="molecule type" value="Genomic_DNA"/>
</dbReference>
<proteinExistence type="predicted"/>
<dbReference type="Pfam" id="PF00440">
    <property type="entry name" value="TetR_N"/>
    <property type="match status" value="1"/>
</dbReference>
<dbReference type="PATRIC" id="fig|1121405.3.peg.3543"/>
<evidence type="ECO:0000313" key="5">
    <source>
        <dbReference type="Proteomes" id="UP000014977"/>
    </source>
</evidence>
<dbReference type="InterPro" id="IPR009057">
    <property type="entry name" value="Homeodomain-like_sf"/>
</dbReference>
<dbReference type="InterPro" id="IPR001647">
    <property type="entry name" value="HTH_TetR"/>
</dbReference>
<dbReference type="SUPFAM" id="SSF48498">
    <property type="entry name" value="Tetracyclin repressor-like, C-terminal domain"/>
    <property type="match status" value="1"/>
</dbReference>
<dbReference type="PRINTS" id="PR00455">
    <property type="entry name" value="HTHTETR"/>
</dbReference>
<dbReference type="GO" id="GO:0000976">
    <property type="term" value="F:transcription cis-regulatory region binding"/>
    <property type="evidence" value="ECO:0007669"/>
    <property type="project" value="TreeGrafter"/>
</dbReference>
<dbReference type="Pfam" id="PF21256">
    <property type="entry name" value="TetR_C_5-like"/>
    <property type="match status" value="1"/>
</dbReference>
<dbReference type="InterPro" id="IPR049488">
    <property type="entry name" value="TM_1030-like_C"/>
</dbReference>
<organism evidence="4 5">
    <name type="scientific">Desulfococcus multivorans DSM 2059</name>
    <dbReference type="NCBI Taxonomy" id="1121405"/>
    <lineage>
        <taxon>Bacteria</taxon>
        <taxon>Pseudomonadati</taxon>
        <taxon>Thermodesulfobacteriota</taxon>
        <taxon>Desulfobacteria</taxon>
        <taxon>Desulfobacterales</taxon>
        <taxon>Desulfococcaceae</taxon>
        <taxon>Desulfococcus</taxon>
    </lineage>
</organism>
<sequence length="214" mass="24519">MKPLQTFHNLSPGKQERITRVAVEEFSEKGYAGASINAMVRRLGIAKGSIFQYFGDKKGLFLFAFNTAMERVKDYLRTVRDQTASEDLFTALEATLTAGVIFMEKHPVIYRLYIKAMFEDDIPFRSEILRSLREYSFKYFRSLLERARARGELRRDIDLDKAAFVLDALMDRFLISRTVPHLDAGLGIHGCSPEDARQWIAQITDIVRLGIGSR</sequence>
<dbReference type="PANTHER" id="PTHR30055:SF233">
    <property type="entry name" value="REGULATORY PROTEIN TETR"/>
    <property type="match status" value="1"/>
</dbReference>
<evidence type="ECO:0000259" key="3">
    <source>
        <dbReference type="PROSITE" id="PS50977"/>
    </source>
</evidence>
<dbReference type="STRING" id="897.B2D07_02630"/>
<comment type="caution">
    <text evidence="4">The sequence shown here is derived from an EMBL/GenBank/DDBJ whole genome shotgun (WGS) entry which is preliminary data.</text>
</comment>
<dbReference type="PROSITE" id="PS50977">
    <property type="entry name" value="HTH_TETR_2"/>
    <property type="match status" value="1"/>
</dbReference>
<dbReference type="InterPro" id="IPR036271">
    <property type="entry name" value="Tet_transcr_reg_TetR-rel_C_sf"/>
</dbReference>
<dbReference type="PANTHER" id="PTHR30055">
    <property type="entry name" value="HTH-TYPE TRANSCRIPTIONAL REGULATOR RUTR"/>
    <property type="match status" value="1"/>
</dbReference>
<keyword evidence="5" id="KW-1185">Reference proteome</keyword>
<accession>S7TG47</accession>
<feature type="domain" description="HTH tetR-type" evidence="3">
    <location>
        <begin position="12"/>
        <end position="72"/>
    </location>
</feature>
<dbReference type="InterPro" id="IPR050109">
    <property type="entry name" value="HTH-type_TetR-like_transc_reg"/>
</dbReference>
<evidence type="ECO:0000256" key="2">
    <source>
        <dbReference type="PROSITE-ProRule" id="PRU00335"/>
    </source>
</evidence>
<dbReference type="eggNOG" id="COG1309">
    <property type="taxonomic scope" value="Bacteria"/>
</dbReference>
<dbReference type="SUPFAM" id="SSF46689">
    <property type="entry name" value="Homeodomain-like"/>
    <property type="match status" value="1"/>
</dbReference>
<dbReference type="Proteomes" id="UP000014977">
    <property type="component" value="Unassembled WGS sequence"/>
</dbReference>
<feature type="DNA-binding region" description="H-T-H motif" evidence="2">
    <location>
        <begin position="35"/>
        <end position="54"/>
    </location>
</feature>
<dbReference type="PROSITE" id="PS01081">
    <property type="entry name" value="HTH_TETR_1"/>
    <property type="match status" value="1"/>
</dbReference>